<organism evidence="1">
    <name type="scientific">marine sediment metagenome</name>
    <dbReference type="NCBI Taxonomy" id="412755"/>
    <lineage>
        <taxon>unclassified sequences</taxon>
        <taxon>metagenomes</taxon>
        <taxon>ecological metagenomes</taxon>
    </lineage>
</organism>
<sequence>MSDNSTPDVCSHCGEALCSSPCYDKGGDSEKPAHCGEHYCIWSHHTDGTPPNELCTQAKLVTVKGCISCLLRQSSNFASRCVLDEQERDLVETLHAAVNEQDESKRAPWCRLLNNAGVRIVATMKDGG</sequence>
<name>A0A0F9N2H7_9ZZZZ</name>
<protein>
    <submittedName>
        <fullName evidence="1">Uncharacterized protein</fullName>
    </submittedName>
</protein>
<accession>A0A0F9N2H7</accession>
<reference evidence="1" key="1">
    <citation type="journal article" date="2015" name="Nature">
        <title>Complex archaea that bridge the gap between prokaryotes and eukaryotes.</title>
        <authorList>
            <person name="Spang A."/>
            <person name="Saw J.H."/>
            <person name="Jorgensen S.L."/>
            <person name="Zaremba-Niedzwiedzka K."/>
            <person name="Martijn J."/>
            <person name="Lind A.E."/>
            <person name="van Eijk R."/>
            <person name="Schleper C."/>
            <person name="Guy L."/>
            <person name="Ettema T.J."/>
        </authorList>
    </citation>
    <scope>NUCLEOTIDE SEQUENCE</scope>
</reference>
<gene>
    <name evidence="1" type="ORF">LCGC14_1313950</name>
</gene>
<evidence type="ECO:0000313" key="1">
    <source>
        <dbReference type="EMBL" id="KKM82990.1"/>
    </source>
</evidence>
<dbReference type="AlphaFoldDB" id="A0A0F9N2H7"/>
<comment type="caution">
    <text evidence="1">The sequence shown here is derived from an EMBL/GenBank/DDBJ whole genome shotgun (WGS) entry which is preliminary data.</text>
</comment>
<dbReference type="EMBL" id="LAZR01007782">
    <property type="protein sequence ID" value="KKM82990.1"/>
    <property type="molecule type" value="Genomic_DNA"/>
</dbReference>
<proteinExistence type="predicted"/>